<dbReference type="Proteomes" id="UP001476798">
    <property type="component" value="Unassembled WGS sequence"/>
</dbReference>
<dbReference type="EMBL" id="JAHRIO010000946">
    <property type="protein sequence ID" value="MEQ2158591.1"/>
    <property type="molecule type" value="Genomic_DNA"/>
</dbReference>
<keyword evidence="2" id="KW-1185">Reference proteome</keyword>
<name>A0ABV0MHZ5_9TELE</name>
<gene>
    <name evidence="1" type="ORF">GOODEAATRI_013836</name>
</gene>
<comment type="caution">
    <text evidence="1">The sequence shown here is derived from an EMBL/GenBank/DDBJ whole genome shotgun (WGS) entry which is preliminary data.</text>
</comment>
<proteinExistence type="predicted"/>
<reference evidence="1 2" key="1">
    <citation type="submission" date="2021-06" db="EMBL/GenBank/DDBJ databases">
        <authorList>
            <person name="Palmer J.M."/>
        </authorList>
    </citation>
    <scope>NUCLEOTIDE SEQUENCE [LARGE SCALE GENOMIC DNA]</scope>
    <source>
        <strain evidence="1 2">GA_2019</strain>
        <tissue evidence="1">Muscle</tissue>
    </source>
</reference>
<sequence length="100" mass="11261">MLLSPDKPSADVDFFFYKNVAPVDTPKRTITCDHGIIVVDWPANTGQCLSGHGAEHRFVWCDGVFFLFSLSPAGCERQEQLHSCFPSRHIRESVLQLLEP</sequence>
<evidence type="ECO:0000313" key="1">
    <source>
        <dbReference type="EMBL" id="MEQ2158591.1"/>
    </source>
</evidence>
<evidence type="ECO:0000313" key="2">
    <source>
        <dbReference type="Proteomes" id="UP001476798"/>
    </source>
</evidence>
<accession>A0ABV0MHZ5</accession>
<protein>
    <submittedName>
        <fullName evidence="1">Uncharacterized protein</fullName>
    </submittedName>
</protein>
<organism evidence="1 2">
    <name type="scientific">Goodea atripinnis</name>
    <dbReference type="NCBI Taxonomy" id="208336"/>
    <lineage>
        <taxon>Eukaryota</taxon>
        <taxon>Metazoa</taxon>
        <taxon>Chordata</taxon>
        <taxon>Craniata</taxon>
        <taxon>Vertebrata</taxon>
        <taxon>Euteleostomi</taxon>
        <taxon>Actinopterygii</taxon>
        <taxon>Neopterygii</taxon>
        <taxon>Teleostei</taxon>
        <taxon>Neoteleostei</taxon>
        <taxon>Acanthomorphata</taxon>
        <taxon>Ovalentaria</taxon>
        <taxon>Atherinomorphae</taxon>
        <taxon>Cyprinodontiformes</taxon>
        <taxon>Goodeidae</taxon>
        <taxon>Goodea</taxon>
    </lineage>
</organism>